<reference evidence="2 3" key="1">
    <citation type="submission" date="2017-11" db="EMBL/GenBank/DDBJ databases">
        <title>Draft genome of Arthrobacter agilis strain UMCV2, a plant growth-promoting rhizobacterium and biocontrol capacity of phytopathogenic fungi.</title>
        <authorList>
            <person name="Martinez-Camara R."/>
            <person name="Santoyo G."/>
            <person name="Moreno-Hagelsieb G."/>
            <person name="Valencia-Cantero E."/>
        </authorList>
    </citation>
    <scope>NUCLEOTIDE SEQUENCE [LARGE SCALE GENOMIC DNA]</scope>
    <source>
        <strain evidence="2 3">UMCV2</strain>
    </source>
</reference>
<protein>
    <recommendedName>
        <fullName evidence="4">TIGR02611 family protein</fullName>
    </recommendedName>
</protein>
<evidence type="ECO:0008006" key="4">
    <source>
        <dbReference type="Google" id="ProtNLM"/>
    </source>
</evidence>
<evidence type="ECO:0000313" key="3">
    <source>
        <dbReference type="Proteomes" id="UP000239187"/>
    </source>
</evidence>
<proteinExistence type="predicted"/>
<feature type="transmembrane region" description="Helical" evidence="1">
    <location>
        <begin position="27"/>
        <end position="45"/>
    </location>
</feature>
<dbReference type="EMBL" id="CP024915">
    <property type="protein sequence ID" value="AUZ88918.1"/>
    <property type="molecule type" value="Genomic_DNA"/>
</dbReference>
<evidence type="ECO:0000313" key="2">
    <source>
        <dbReference type="EMBL" id="AUZ88918.1"/>
    </source>
</evidence>
<dbReference type="Proteomes" id="UP000239187">
    <property type="component" value="Chromosome"/>
</dbReference>
<accession>A0A2L0UI92</accession>
<name>A0A2L0UI92_9MICC</name>
<keyword evidence="1" id="KW-0472">Membrane</keyword>
<feature type="transmembrane region" description="Helical" evidence="1">
    <location>
        <begin position="51"/>
        <end position="68"/>
    </location>
</feature>
<evidence type="ECO:0000256" key="1">
    <source>
        <dbReference type="SAM" id="Phobius"/>
    </source>
</evidence>
<keyword evidence="1" id="KW-0812">Transmembrane</keyword>
<organism evidence="2 3">
    <name type="scientific">Arthrobacter agilis</name>
    <dbReference type="NCBI Taxonomy" id="37921"/>
    <lineage>
        <taxon>Bacteria</taxon>
        <taxon>Bacillati</taxon>
        <taxon>Actinomycetota</taxon>
        <taxon>Actinomycetes</taxon>
        <taxon>Micrococcales</taxon>
        <taxon>Micrococcaceae</taxon>
        <taxon>Arthrobacter</taxon>
    </lineage>
</organism>
<dbReference type="AlphaFoldDB" id="A0A2L0UI92"/>
<feature type="transmembrane region" description="Helical" evidence="1">
    <location>
        <begin position="93"/>
        <end position="112"/>
    </location>
</feature>
<feature type="transmembrane region" description="Helical" evidence="1">
    <location>
        <begin position="132"/>
        <end position="153"/>
    </location>
</feature>
<keyword evidence="1" id="KW-1133">Transmembrane helix</keyword>
<gene>
    <name evidence="2" type="ORF">CVO76_15665</name>
</gene>
<sequence length="165" mass="17943">MSRPPRQRRPHGAVFAGRTRPHGASRIIGLVVGWLLVLIGLAALVLPGPGLLALVAGLAVLAQQYEWARRWLQPVKRKAFAAAAQGVKSTRNIVLSFTGALILILLGVLWGVHRPVPGWWPLDDRWWLPGGWSVGSGLVVSGLLAAAFIVYSIRRFRPTSDPSRP</sequence>
<dbReference type="Pfam" id="PF09656">
    <property type="entry name" value="PGPGW"/>
    <property type="match status" value="1"/>
</dbReference>
<dbReference type="InterPro" id="IPR019099">
    <property type="entry name" value="Uncharacterised_PGPGW_TM"/>
</dbReference>